<feature type="compositionally biased region" description="Polar residues" evidence="1">
    <location>
        <begin position="96"/>
        <end position="106"/>
    </location>
</feature>
<feature type="transmembrane region" description="Helical" evidence="2">
    <location>
        <begin position="15"/>
        <end position="33"/>
    </location>
</feature>
<keyword evidence="2" id="KW-0472">Membrane</keyword>
<reference evidence="3 4" key="1">
    <citation type="submission" date="2007-03" db="EMBL/GenBank/DDBJ databases">
        <title>Complete sequence of plasmid pBVIE01 of Burkholderia vietnamiensis G4.</title>
        <authorList>
            <consortium name="US DOE Joint Genome Institute"/>
            <person name="Copeland A."/>
            <person name="Lucas S."/>
            <person name="Lapidus A."/>
            <person name="Barry K."/>
            <person name="Detter J.C."/>
            <person name="Glavina del Rio T."/>
            <person name="Hammon N."/>
            <person name="Israni S."/>
            <person name="Dalin E."/>
            <person name="Tice H."/>
            <person name="Pitluck S."/>
            <person name="Chain P."/>
            <person name="Malfatti S."/>
            <person name="Shin M."/>
            <person name="Vergez L."/>
            <person name="Schmutz J."/>
            <person name="Larimer F."/>
            <person name="Land M."/>
            <person name="Hauser L."/>
            <person name="Kyrpides N."/>
            <person name="Tiedje J."/>
            <person name="Richardson P."/>
        </authorList>
    </citation>
    <scope>NUCLEOTIDE SEQUENCE [LARGE SCALE GENOMIC DNA]</scope>
    <source>
        <strain evidence="4">G4 / LMG 22486</strain>
        <plasmid evidence="3 4">pBVIE01</plasmid>
    </source>
</reference>
<keyword evidence="2" id="KW-0812">Transmembrane</keyword>
<keyword evidence="2" id="KW-1133">Transmembrane helix</keyword>
<keyword evidence="3" id="KW-0614">Plasmid</keyword>
<evidence type="ECO:0000313" key="3">
    <source>
        <dbReference type="EMBL" id="ABO59910.1"/>
    </source>
</evidence>
<proteinExistence type="predicted"/>
<dbReference type="KEGG" id="bvi:Bcep1808_7024"/>
<dbReference type="Proteomes" id="UP000002287">
    <property type="component" value="Plasmid pBVIE01"/>
</dbReference>
<evidence type="ECO:0000256" key="1">
    <source>
        <dbReference type="SAM" id="MobiDB-lite"/>
    </source>
</evidence>
<sequence>MILIKYQHDTHRQGYCMRLILMLLVAGCGYHFVSNALDDRNPTTAASESKVSSGGTSVESMLNWVDAAKTFLAGAKSQASSIADEATSALPRETQSRLSHATQTASDKLHLRGAGCGEPDATGNLRYCFNDQR</sequence>
<evidence type="ECO:0000313" key="4">
    <source>
        <dbReference type="Proteomes" id="UP000002287"/>
    </source>
</evidence>
<geneLocation type="plasmid" evidence="3 4">
    <name>pBVIE01</name>
</geneLocation>
<accession>A4JUF7</accession>
<organism evidence="3 4">
    <name type="scientific">Burkholderia vietnamiensis (strain G4 / LMG 22486)</name>
    <name type="common">Burkholderia cepacia (strain R1808)</name>
    <dbReference type="NCBI Taxonomy" id="269482"/>
    <lineage>
        <taxon>Bacteria</taxon>
        <taxon>Pseudomonadati</taxon>
        <taxon>Pseudomonadota</taxon>
        <taxon>Betaproteobacteria</taxon>
        <taxon>Burkholderiales</taxon>
        <taxon>Burkholderiaceae</taxon>
        <taxon>Burkholderia</taxon>
        <taxon>Burkholderia cepacia complex</taxon>
    </lineage>
</organism>
<dbReference type="HOGENOM" id="CLU_1902734_0_0_4"/>
<protein>
    <submittedName>
        <fullName evidence="3">Uncharacterized protein</fullName>
    </submittedName>
</protein>
<feature type="region of interest" description="Disordered" evidence="1">
    <location>
        <begin position="84"/>
        <end position="106"/>
    </location>
</feature>
<dbReference type="AlphaFoldDB" id="A4JUF7"/>
<dbReference type="EMBL" id="CP000617">
    <property type="protein sequence ID" value="ABO59910.1"/>
    <property type="molecule type" value="Genomic_DNA"/>
</dbReference>
<evidence type="ECO:0000256" key="2">
    <source>
        <dbReference type="SAM" id="Phobius"/>
    </source>
</evidence>
<name>A4JUF7_BURVG</name>
<gene>
    <name evidence="3" type="ordered locus">Bcep1808_7024</name>
</gene>